<feature type="signal peptide" evidence="12">
    <location>
        <begin position="1"/>
        <end position="18"/>
    </location>
</feature>
<dbReference type="Gene3D" id="1.10.287.110">
    <property type="entry name" value="DnaJ domain"/>
    <property type="match status" value="1"/>
</dbReference>
<dbReference type="PROSITE" id="PS51293">
    <property type="entry name" value="SANT"/>
    <property type="match status" value="1"/>
</dbReference>
<evidence type="ECO:0000256" key="11">
    <source>
        <dbReference type="SAM" id="Phobius"/>
    </source>
</evidence>
<dbReference type="Gene3D" id="1.10.10.60">
    <property type="entry name" value="Homeodomain-like"/>
    <property type="match status" value="2"/>
</dbReference>
<dbReference type="Pfam" id="PF00226">
    <property type="entry name" value="DnaJ"/>
    <property type="match status" value="1"/>
</dbReference>
<evidence type="ECO:0000256" key="7">
    <source>
        <dbReference type="ARBA" id="ARBA00023242"/>
    </source>
</evidence>
<dbReference type="PANTHER" id="PTHR44653">
    <property type="entry name" value="DNAJ HOMOLOG SUBFAMILY C MEMBER 1"/>
    <property type="match status" value="1"/>
</dbReference>
<dbReference type="InterPro" id="IPR036869">
    <property type="entry name" value="J_dom_sf"/>
</dbReference>
<dbReference type="PROSITE" id="PS50076">
    <property type="entry name" value="DNAJ_2"/>
    <property type="match status" value="1"/>
</dbReference>
<keyword evidence="1 11" id="KW-0812">Transmembrane</keyword>
<keyword evidence="7" id="KW-0539">Nucleus</keyword>
<dbReference type="PROSITE" id="PS50090">
    <property type="entry name" value="MYB_LIKE"/>
    <property type="match status" value="2"/>
</dbReference>
<keyword evidence="5 11" id="KW-0472">Membrane</keyword>
<evidence type="ECO:0000256" key="12">
    <source>
        <dbReference type="SAM" id="SignalP"/>
    </source>
</evidence>
<dbReference type="PROSITE" id="PS00636">
    <property type="entry name" value="DNAJ_1"/>
    <property type="match status" value="1"/>
</dbReference>
<evidence type="ECO:0000256" key="4">
    <source>
        <dbReference type="ARBA" id="ARBA00022989"/>
    </source>
</evidence>
<dbReference type="InterPro" id="IPR052606">
    <property type="entry name" value="DnaJ_domain_protein"/>
</dbReference>
<dbReference type="PRINTS" id="PR00625">
    <property type="entry name" value="JDOMAIN"/>
</dbReference>
<feature type="chain" id="PRO_5043601608" evidence="12">
    <location>
        <begin position="19"/>
        <end position="445"/>
    </location>
</feature>
<dbReference type="InterPro" id="IPR018253">
    <property type="entry name" value="DnaJ_domain_CS"/>
</dbReference>
<organism evidence="13">
    <name type="scientific">Magallana gigas</name>
    <name type="common">Pacific oyster</name>
    <name type="synonym">Crassostrea gigas</name>
    <dbReference type="NCBI Taxonomy" id="29159"/>
    <lineage>
        <taxon>Eukaryota</taxon>
        <taxon>Metazoa</taxon>
        <taxon>Spiralia</taxon>
        <taxon>Lophotrochozoa</taxon>
        <taxon>Mollusca</taxon>
        <taxon>Bivalvia</taxon>
        <taxon>Autobranchia</taxon>
        <taxon>Pteriomorphia</taxon>
        <taxon>Ostreida</taxon>
        <taxon>Ostreoidea</taxon>
        <taxon>Ostreidae</taxon>
        <taxon>Magallana</taxon>
    </lineage>
</organism>
<dbReference type="AlphaFoldDB" id="K1Q5V3"/>
<dbReference type="InParanoid" id="K1Q5V3"/>
<dbReference type="FunCoup" id="K1Q5V3">
    <property type="interactions" value="1004"/>
</dbReference>
<dbReference type="Pfam" id="PF23082">
    <property type="entry name" value="Myb_DNA-binding_2"/>
    <property type="match status" value="2"/>
</dbReference>
<feature type="coiled-coil region" evidence="9">
    <location>
        <begin position="160"/>
        <end position="187"/>
    </location>
</feature>
<gene>
    <name evidence="13" type="ORF">CGI_10014612</name>
</gene>
<dbReference type="InterPro" id="IPR009057">
    <property type="entry name" value="Homeodomain-like_sf"/>
</dbReference>
<accession>K1Q5V3</accession>
<dbReference type="InterPro" id="IPR001623">
    <property type="entry name" value="DnaJ_domain"/>
</dbReference>
<sequence>MKLFYVLTWTILFHTAFSWDTDDLELFDLVEDVNKNFYDVLGVPSTATSAEIRKAYRRLSLVLHPDKSKEEDAEAQFRQLVGIYEVLKDEEKRKRYHLVLENGLPDWRQPIYYYRRVRKMGLAEFFAVIFVITTIGQYIVMWAAFAEKKFTLSENFGEMRERARSKNRKARQQLEEQIDTLLEAEMEAVPRPRLSKLWPIRLEERSKPRCDVALNPTTIKMAEAEAVVYANSVKHSGDEEYKQIKKGEWTDEEIAKLAKAANKFPGGTPNRWQKIADMVGRTTDEVIARCQQMKDNHTMTLSASVQGGIGKAKKSQVISDEIISQKTVENGISQSSDSDSQLRKRNRNVKKTADQTLMISDVQTLRETISPLKRRVPITDDSEDWNKNQQTILEWALRQYPKGTEQRWEKIAEHLPGKSKEDCVARYKYLVDLVKKKKEQITKKD</sequence>
<keyword evidence="6" id="KW-0143">Chaperone</keyword>
<dbReference type="SUPFAM" id="SSF46565">
    <property type="entry name" value="Chaperone J-domain"/>
    <property type="match status" value="1"/>
</dbReference>
<proteinExistence type="predicted"/>
<keyword evidence="4 11" id="KW-1133">Transmembrane helix</keyword>
<evidence type="ECO:0000256" key="10">
    <source>
        <dbReference type="SAM" id="MobiDB-lite"/>
    </source>
</evidence>
<dbReference type="GO" id="GO:0012505">
    <property type="term" value="C:endomembrane system"/>
    <property type="evidence" value="ECO:0007669"/>
    <property type="project" value="UniProtKB-SubCell"/>
</dbReference>
<dbReference type="HOGENOM" id="CLU_036945_2_0_1"/>
<keyword evidence="2 12" id="KW-0732">Signal</keyword>
<evidence type="ECO:0000313" key="13">
    <source>
        <dbReference type="EMBL" id="EKC29303.1"/>
    </source>
</evidence>
<feature type="region of interest" description="Disordered" evidence="10">
    <location>
        <begin position="329"/>
        <end position="355"/>
    </location>
</feature>
<evidence type="ECO:0000256" key="3">
    <source>
        <dbReference type="ARBA" id="ARBA00022737"/>
    </source>
</evidence>
<dbReference type="SUPFAM" id="SSF46689">
    <property type="entry name" value="Homeodomain-like"/>
    <property type="match status" value="2"/>
</dbReference>
<evidence type="ECO:0000256" key="9">
    <source>
        <dbReference type="SAM" id="Coils"/>
    </source>
</evidence>
<evidence type="ECO:0000256" key="2">
    <source>
        <dbReference type="ARBA" id="ARBA00022729"/>
    </source>
</evidence>
<evidence type="ECO:0000256" key="8">
    <source>
        <dbReference type="ARBA" id="ARBA00037847"/>
    </source>
</evidence>
<dbReference type="CDD" id="cd06257">
    <property type="entry name" value="DnaJ"/>
    <property type="match status" value="1"/>
</dbReference>
<evidence type="ECO:0000256" key="6">
    <source>
        <dbReference type="ARBA" id="ARBA00023186"/>
    </source>
</evidence>
<dbReference type="FunFam" id="1.10.10.60:FF:000180">
    <property type="entry name" value="DnaJ (Hsp40) homolog, subfamily C, member 2"/>
    <property type="match status" value="1"/>
</dbReference>
<dbReference type="SMART" id="SM00717">
    <property type="entry name" value="SANT"/>
    <property type="match status" value="2"/>
</dbReference>
<comment type="subcellular location">
    <subcellularLocation>
        <location evidence="8">Endomembrane system</location>
        <topology evidence="8">Single-pass membrane protein</topology>
    </subcellularLocation>
</comment>
<dbReference type="CDD" id="cd00167">
    <property type="entry name" value="SANT"/>
    <property type="match status" value="1"/>
</dbReference>
<reference evidence="13" key="1">
    <citation type="journal article" date="2012" name="Nature">
        <title>The oyster genome reveals stress adaptation and complexity of shell formation.</title>
        <authorList>
            <person name="Zhang G."/>
            <person name="Fang X."/>
            <person name="Guo X."/>
            <person name="Li L."/>
            <person name="Luo R."/>
            <person name="Xu F."/>
            <person name="Yang P."/>
            <person name="Zhang L."/>
            <person name="Wang X."/>
            <person name="Qi H."/>
            <person name="Xiong Z."/>
            <person name="Que H."/>
            <person name="Xie Y."/>
            <person name="Holland P.W."/>
            <person name="Paps J."/>
            <person name="Zhu Y."/>
            <person name="Wu F."/>
            <person name="Chen Y."/>
            <person name="Wang J."/>
            <person name="Peng C."/>
            <person name="Meng J."/>
            <person name="Yang L."/>
            <person name="Liu J."/>
            <person name="Wen B."/>
            <person name="Zhang N."/>
            <person name="Huang Z."/>
            <person name="Zhu Q."/>
            <person name="Feng Y."/>
            <person name="Mount A."/>
            <person name="Hedgecock D."/>
            <person name="Xu Z."/>
            <person name="Liu Y."/>
            <person name="Domazet-Loso T."/>
            <person name="Du Y."/>
            <person name="Sun X."/>
            <person name="Zhang S."/>
            <person name="Liu B."/>
            <person name="Cheng P."/>
            <person name="Jiang X."/>
            <person name="Li J."/>
            <person name="Fan D."/>
            <person name="Wang W."/>
            <person name="Fu W."/>
            <person name="Wang T."/>
            <person name="Wang B."/>
            <person name="Zhang J."/>
            <person name="Peng Z."/>
            <person name="Li Y."/>
            <person name="Li N."/>
            <person name="Wang J."/>
            <person name="Chen M."/>
            <person name="He Y."/>
            <person name="Tan F."/>
            <person name="Song X."/>
            <person name="Zheng Q."/>
            <person name="Huang R."/>
            <person name="Yang H."/>
            <person name="Du X."/>
            <person name="Chen L."/>
            <person name="Yang M."/>
            <person name="Gaffney P.M."/>
            <person name="Wang S."/>
            <person name="Luo L."/>
            <person name="She Z."/>
            <person name="Ming Y."/>
            <person name="Huang W."/>
            <person name="Zhang S."/>
            <person name="Huang B."/>
            <person name="Zhang Y."/>
            <person name="Qu T."/>
            <person name="Ni P."/>
            <person name="Miao G."/>
            <person name="Wang J."/>
            <person name="Wang Q."/>
            <person name="Steinberg C.E."/>
            <person name="Wang H."/>
            <person name="Li N."/>
            <person name="Qian L."/>
            <person name="Zhang G."/>
            <person name="Li Y."/>
            <person name="Yang H."/>
            <person name="Liu X."/>
            <person name="Wang J."/>
            <person name="Yin Y."/>
            <person name="Wang J."/>
        </authorList>
    </citation>
    <scope>NUCLEOTIDE SEQUENCE [LARGE SCALE GENOMIC DNA]</scope>
    <source>
        <strain evidence="13">05x7-T-G4-1.051#20</strain>
    </source>
</reference>
<protein>
    <submittedName>
        <fullName evidence="13">DnaJ-like protein subfamily C member 1</fullName>
    </submittedName>
</protein>
<feature type="transmembrane region" description="Helical" evidence="11">
    <location>
        <begin position="125"/>
        <end position="145"/>
    </location>
</feature>
<evidence type="ECO:0000256" key="5">
    <source>
        <dbReference type="ARBA" id="ARBA00023136"/>
    </source>
</evidence>
<dbReference type="InterPro" id="IPR001005">
    <property type="entry name" value="SANT/Myb"/>
</dbReference>
<name>K1Q5V3_MAGGI</name>
<keyword evidence="3" id="KW-0677">Repeat</keyword>
<dbReference type="InterPro" id="IPR017884">
    <property type="entry name" value="SANT_dom"/>
</dbReference>
<dbReference type="EMBL" id="JH815881">
    <property type="protein sequence ID" value="EKC29303.1"/>
    <property type="molecule type" value="Genomic_DNA"/>
</dbReference>
<dbReference type="SMART" id="SM00271">
    <property type="entry name" value="DnaJ"/>
    <property type="match status" value="1"/>
</dbReference>
<keyword evidence="9" id="KW-0175">Coiled coil</keyword>
<feature type="compositionally biased region" description="Polar residues" evidence="10">
    <location>
        <begin position="329"/>
        <end position="339"/>
    </location>
</feature>
<evidence type="ECO:0000256" key="1">
    <source>
        <dbReference type="ARBA" id="ARBA00022692"/>
    </source>
</evidence>
<dbReference type="PANTHER" id="PTHR44653:SF2">
    <property type="entry name" value="DNAJ HOMOLOG SUBFAMILY C MEMBER 1"/>
    <property type="match status" value="1"/>
</dbReference>